<reference evidence="2 3" key="2">
    <citation type="submission" date="2018-11" db="EMBL/GenBank/DDBJ databases">
        <authorList>
            <consortium name="Pathogen Informatics"/>
        </authorList>
    </citation>
    <scope>NUCLEOTIDE SEQUENCE [LARGE SCALE GENOMIC DNA]</scope>
</reference>
<evidence type="ECO:0000256" key="1">
    <source>
        <dbReference type="SAM" id="Phobius"/>
    </source>
</evidence>
<reference evidence="4" key="1">
    <citation type="submission" date="2017-02" db="UniProtKB">
        <authorList>
            <consortium name="WormBaseParasite"/>
        </authorList>
    </citation>
    <scope>IDENTIFICATION</scope>
</reference>
<dbReference type="OrthoDB" id="10472485at2759"/>
<sequence length="195" mass="21766">MGTPPLNSYASLRVRFQLRSDETVGKSFPSLQEQLLLEQQQLQNNEPYPSDLFDDYAPGRTESSQSPDRNAWRFSIIFIILCAFFLILLLIMAILLLAIFTRRTLLLPSLNAHCPTRIPIVTTASAPITFRHAPSALLVSPLHHHQNHNYQRCGSSPTLPTAASTSCHTLPYNYHQRHSGIRASGDDLSLDSSAV</sequence>
<feature type="transmembrane region" description="Helical" evidence="1">
    <location>
        <begin position="74"/>
        <end position="100"/>
    </location>
</feature>
<keyword evidence="1" id="KW-1133">Transmembrane helix</keyword>
<evidence type="ECO:0000313" key="2">
    <source>
        <dbReference type="EMBL" id="VDO16232.1"/>
    </source>
</evidence>
<dbReference type="AlphaFoldDB" id="A0A0R3U0B6"/>
<proteinExistence type="predicted"/>
<name>A0A0R3U0B6_RODNA</name>
<keyword evidence="1" id="KW-0472">Membrane</keyword>
<organism evidence="4">
    <name type="scientific">Rodentolepis nana</name>
    <name type="common">Dwarf tapeworm</name>
    <name type="synonym">Hymenolepis nana</name>
    <dbReference type="NCBI Taxonomy" id="102285"/>
    <lineage>
        <taxon>Eukaryota</taxon>
        <taxon>Metazoa</taxon>
        <taxon>Spiralia</taxon>
        <taxon>Lophotrochozoa</taxon>
        <taxon>Platyhelminthes</taxon>
        <taxon>Cestoda</taxon>
        <taxon>Eucestoda</taxon>
        <taxon>Cyclophyllidea</taxon>
        <taxon>Hymenolepididae</taxon>
        <taxon>Rodentolepis</taxon>
    </lineage>
</organism>
<protein>
    <submittedName>
        <fullName evidence="4">SEA domain-containing protein</fullName>
    </submittedName>
</protein>
<evidence type="ECO:0000313" key="4">
    <source>
        <dbReference type="WBParaSite" id="HNAJ_0001356501-mRNA-1"/>
    </source>
</evidence>
<gene>
    <name evidence="2" type="ORF">HNAJ_LOCUS13540</name>
</gene>
<evidence type="ECO:0000313" key="3">
    <source>
        <dbReference type="Proteomes" id="UP000278807"/>
    </source>
</evidence>
<dbReference type="EMBL" id="UZAE01015586">
    <property type="protein sequence ID" value="VDO16232.1"/>
    <property type="molecule type" value="Genomic_DNA"/>
</dbReference>
<dbReference type="WBParaSite" id="HNAJ_0001356501-mRNA-1">
    <property type="protein sequence ID" value="HNAJ_0001356501-mRNA-1"/>
    <property type="gene ID" value="HNAJ_0001356501"/>
</dbReference>
<accession>A0A0R3U0B6</accession>
<keyword evidence="1" id="KW-0812">Transmembrane</keyword>
<keyword evidence="3" id="KW-1185">Reference proteome</keyword>
<dbReference type="Proteomes" id="UP000278807">
    <property type="component" value="Unassembled WGS sequence"/>
</dbReference>